<protein>
    <submittedName>
        <fullName evidence="1">Uncharacterized protein</fullName>
    </submittedName>
</protein>
<name>A0AAD0XDS8_9GAMM</name>
<dbReference type="Proteomes" id="UP000279995">
    <property type="component" value="Chromosome I"/>
</dbReference>
<accession>A0AAD0XDS8</accession>
<sequence length="68" mass="7370">MDVLSWRLRSHQLIIWRIKRDARGAVGFQGAVGGSRPLVAASNLAKTLNKVSNVGRGFIPLKVSKLAS</sequence>
<organism evidence="1 2">
    <name type="scientific">Pseudoalteromonas agarivorans</name>
    <dbReference type="NCBI Taxonomy" id="176102"/>
    <lineage>
        <taxon>Bacteria</taxon>
        <taxon>Pseudomonadati</taxon>
        <taxon>Pseudomonadota</taxon>
        <taxon>Gammaproteobacteria</taxon>
        <taxon>Alteromonadales</taxon>
        <taxon>Pseudoalteromonadaceae</taxon>
        <taxon>Pseudoalteromonas</taxon>
    </lineage>
</organism>
<proteinExistence type="predicted"/>
<gene>
    <name evidence="1" type="ORF">D9T18_13180</name>
</gene>
<dbReference type="EMBL" id="CP033065">
    <property type="protein sequence ID" value="AYM87568.1"/>
    <property type="molecule type" value="Genomic_DNA"/>
</dbReference>
<evidence type="ECO:0000313" key="2">
    <source>
        <dbReference type="Proteomes" id="UP000279995"/>
    </source>
</evidence>
<evidence type="ECO:0000313" key="1">
    <source>
        <dbReference type="EMBL" id="AYM87568.1"/>
    </source>
</evidence>
<dbReference type="AlphaFoldDB" id="A0AAD0XDS8"/>
<reference evidence="1 2" key="1">
    <citation type="submission" date="2018-10" db="EMBL/GenBank/DDBJ databases">
        <title>Complete Genome Sequence and Transcriptomic Profiles of a Marine Bacterium, Pseudoalteromonas agarivorans Hao 2018.</title>
        <authorList>
            <person name="Hao L."/>
        </authorList>
    </citation>
    <scope>NUCLEOTIDE SEQUENCE [LARGE SCALE GENOMIC DNA]</scope>
    <source>
        <strain evidence="1 2">Hao 2018</strain>
    </source>
</reference>